<protein>
    <submittedName>
        <fullName evidence="2">Gamma-glutamylcyclotransferase</fullName>
    </submittedName>
</protein>
<evidence type="ECO:0000259" key="1">
    <source>
        <dbReference type="Pfam" id="PF06094"/>
    </source>
</evidence>
<feature type="domain" description="Gamma-glutamylcyclotransferase AIG2-like" evidence="1">
    <location>
        <begin position="12"/>
        <end position="115"/>
    </location>
</feature>
<dbReference type="Pfam" id="PF06094">
    <property type="entry name" value="GGACT"/>
    <property type="match status" value="1"/>
</dbReference>
<dbReference type="Gene3D" id="3.10.490.10">
    <property type="entry name" value="Gamma-glutamyl cyclotransferase-like"/>
    <property type="match status" value="1"/>
</dbReference>
<name>A0A220UC53_9MICO</name>
<keyword evidence="2" id="KW-0808">Transferase</keyword>
<dbReference type="AlphaFoldDB" id="A0A220UC53"/>
<dbReference type="CDD" id="cd06661">
    <property type="entry name" value="GGCT_like"/>
    <property type="match status" value="1"/>
</dbReference>
<dbReference type="InterPro" id="IPR013024">
    <property type="entry name" value="GGCT-like"/>
</dbReference>
<evidence type="ECO:0000313" key="3">
    <source>
        <dbReference type="Proteomes" id="UP000198398"/>
    </source>
</evidence>
<keyword evidence="3" id="KW-1185">Reference proteome</keyword>
<dbReference type="GO" id="GO:0016740">
    <property type="term" value="F:transferase activity"/>
    <property type="evidence" value="ECO:0007669"/>
    <property type="project" value="UniProtKB-KW"/>
</dbReference>
<sequence>MSSTPLSHRLATYGTLAPGRSNHHHVAELRGRWSLGYVRGHLSQDGWGRTHGHGYPAFVPDPGGEQVEVHVLDSADLPANWDRLDDFEGEGYARIPISVHTPDGQVEAFIYRHLEDSSQQTES</sequence>
<dbReference type="OrthoDB" id="5070127at2"/>
<dbReference type="SUPFAM" id="SSF110857">
    <property type="entry name" value="Gamma-glutamyl cyclotransferase-like"/>
    <property type="match status" value="1"/>
</dbReference>
<accession>A0A220UC53</accession>
<proteinExistence type="predicted"/>
<reference evidence="3" key="1">
    <citation type="submission" date="2017-07" db="EMBL/GenBank/DDBJ databases">
        <title>Brachybacterium sp. VR2415.</title>
        <authorList>
            <person name="Tak E.J."/>
            <person name="Bae J.-W."/>
        </authorList>
    </citation>
    <scope>NUCLEOTIDE SEQUENCE [LARGE SCALE GENOMIC DNA]</scope>
    <source>
        <strain evidence="3">VR2415</strain>
    </source>
</reference>
<gene>
    <name evidence="2" type="ORF">CFK39_06855</name>
</gene>
<dbReference type="RefSeq" id="WP_089064841.1">
    <property type="nucleotide sequence ID" value="NZ_CP022316.1"/>
</dbReference>
<dbReference type="KEGG" id="brv:CFK39_06855"/>
<organism evidence="2 3">
    <name type="scientific">Brachybacterium avium</name>
    <dbReference type="NCBI Taxonomy" id="2017485"/>
    <lineage>
        <taxon>Bacteria</taxon>
        <taxon>Bacillati</taxon>
        <taxon>Actinomycetota</taxon>
        <taxon>Actinomycetes</taxon>
        <taxon>Micrococcales</taxon>
        <taxon>Dermabacteraceae</taxon>
        <taxon>Brachybacterium</taxon>
    </lineage>
</organism>
<dbReference type="EMBL" id="CP022316">
    <property type="protein sequence ID" value="ASK65600.1"/>
    <property type="molecule type" value="Genomic_DNA"/>
</dbReference>
<evidence type="ECO:0000313" key="2">
    <source>
        <dbReference type="EMBL" id="ASK65600.1"/>
    </source>
</evidence>
<dbReference type="InterPro" id="IPR036568">
    <property type="entry name" value="GGCT-like_sf"/>
</dbReference>
<dbReference type="InterPro" id="IPR009288">
    <property type="entry name" value="AIG2-like_dom"/>
</dbReference>
<dbReference type="Proteomes" id="UP000198398">
    <property type="component" value="Chromosome"/>
</dbReference>